<dbReference type="eggNOG" id="COG5340">
    <property type="taxonomic scope" value="Bacteria"/>
</dbReference>
<dbReference type="EMBL" id="CAIZ01000004">
    <property type="protein sequence ID" value="CCH68489.1"/>
    <property type="molecule type" value="Genomic_DNA"/>
</dbReference>
<dbReference type="AlphaFoldDB" id="N0E0L4"/>
<reference evidence="1 2" key="1">
    <citation type="journal article" date="2013" name="ISME J.">
        <title>A metabolic model for members of the genus Tetrasphaera involved in enhanced biological phosphorus removal.</title>
        <authorList>
            <person name="Kristiansen R."/>
            <person name="Nguyen H.T.T."/>
            <person name="Saunders A.M."/>
            <person name="Nielsen J.L."/>
            <person name="Wimmer R."/>
            <person name="Le V.Q."/>
            <person name="McIlroy S.J."/>
            <person name="Petrovski S."/>
            <person name="Seviour R.J."/>
            <person name="Calteau A."/>
            <person name="Nielsen K.L."/>
            <person name="Nielsen P.H."/>
        </authorList>
    </citation>
    <scope>NUCLEOTIDE SEQUENCE [LARGE SCALE GENOMIC DNA]</scope>
    <source>
        <strain evidence="1 2">Lp2</strain>
    </source>
</reference>
<dbReference type="Proteomes" id="UP000013167">
    <property type="component" value="Unassembled WGS sequence"/>
</dbReference>
<gene>
    <name evidence="1" type="ORF">BN10_1010004</name>
</gene>
<dbReference type="STRING" id="1193181.BN10_1010004"/>
<proteinExistence type="predicted"/>
<dbReference type="HOGENOM" id="CLU_052626_3_1_11"/>
<evidence type="ECO:0000313" key="2">
    <source>
        <dbReference type="Proteomes" id="UP000013167"/>
    </source>
</evidence>
<comment type="caution">
    <text evidence="1">The sequence shown here is derived from an EMBL/GenBank/DDBJ whole genome shotgun (WGS) entry which is preliminary data.</text>
</comment>
<protein>
    <recommendedName>
        <fullName evidence="3">DUF559 domain-containing protein</fullName>
    </recommendedName>
</protein>
<keyword evidence="2" id="KW-1185">Reference proteome</keyword>
<organism evidence="1 2">
    <name type="scientific">Phycicoccus elongatus Lp2</name>
    <dbReference type="NCBI Taxonomy" id="1193181"/>
    <lineage>
        <taxon>Bacteria</taxon>
        <taxon>Bacillati</taxon>
        <taxon>Actinomycetota</taxon>
        <taxon>Actinomycetes</taxon>
        <taxon>Micrococcales</taxon>
        <taxon>Intrasporangiaceae</taxon>
        <taxon>Phycicoccus</taxon>
    </lineage>
</organism>
<dbReference type="RefSeq" id="WP_010851393.1">
    <property type="nucleotide sequence ID" value="NZ_HF570956.1"/>
</dbReference>
<evidence type="ECO:0000313" key="1">
    <source>
        <dbReference type="EMBL" id="CCH68489.1"/>
    </source>
</evidence>
<sequence length="328" mass="36172">MATPRRLTREERQRRVAGLAETQDGLAHRRQLNALGVSHADVRSEVRAGRWALRGRHTIHLGVALGPRAPWWTAVWESGGGAVLDGAAALVAHGLTGFFPAQIDVSLPRNNRRRHVNGTRLHLRSAMPPALSAGVPRVRPEVAAIHACGWSRSDREAALILCLVIQQRLTTPARLLEQWQTRAAKAVERPRRTTLDHIVLDVCDGAHSLGELDVGALCRRIGVAAPERQVVRTLPNGRIYLDARWKDHPLVVEVDGVQHTKGLAPIDDALRQNEVTLSNDRVLRIPVLGLRLRPDEFGSQLVRALGPRDMRVVVATSCDNDTHPALRD</sequence>
<name>N0E0L4_9MICO</name>
<accession>N0E0L4</accession>
<evidence type="ECO:0008006" key="3">
    <source>
        <dbReference type="Google" id="ProtNLM"/>
    </source>
</evidence>